<feature type="region of interest" description="Disordered" evidence="1">
    <location>
        <begin position="1"/>
        <end position="30"/>
    </location>
</feature>
<dbReference type="InterPro" id="IPR003593">
    <property type="entry name" value="AAA+_ATPase"/>
</dbReference>
<feature type="domain" description="AAA+ ATPase" evidence="2">
    <location>
        <begin position="48"/>
        <end position="322"/>
    </location>
</feature>
<dbReference type="GO" id="GO:0005524">
    <property type="term" value="F:ATP binding"/>
    <property type="evidence" value="ECO:0007669"/>
    <property type="project" value="UniProtKB-KW"/>
</dbReference>
<name>A0A552DLQ2_MICAE</name>
<accession>A0A552DLQ2</accession>
<reference evidence="3 4" key="1">
    <citation type="submission" date="2019-01" db="EMBL/GenBank/DDBJ databases">
        <title>Coherence of Microcystis species and biogeography revealed through population genomics.</title>
        <authorList>
            <person name="Perez-Carrascal O.M."/>
            <person name="Terrat Y."/>
            <person name="Giani A."/>
            <person name="Fortin N."/>
            <person name="Tromas N."/>
            <person name="Shapiro B.J."/>
        </authorList>
    </citation>
    <scope>NUCLEOTIDE SEQUENCE [LARGE SCALE GENOMIC DNA]</scope>
    <source>
        <strain evidence="3">Ma_SC_T_19800800_S464</strain>
    </source>
</reference>
<evidence type="ECO:0000313" key="4">
    <source>
        <dbReference type="Proteomes" id="UP000319313"/>
    </source>
</evidence>
<evidence type="ECO:0000259" key="2">
    <source>
        <dbReference type="SMART" id="SM00382"/>
    </source>
</evidence>
<sequence>MFNKQQKKPLPTATLQAPKPFNSPLSESSPPSGILLGDNCYWNPSYLPNGHIVAIGASGSGKTQTLKAIAYSLRQTYPDIQLFIIDFHGDQEIIGETCYPLHMASSHGINPLIVNLDAEGGGPHLQAIAVTTTLKRSLQLGPNQEGLLLEILQFCYDRRGITQEQPTSWTREAPNFTDLQQEIESRVESGCKESQKLKLKLMATFTYGVFCRPQPDFTEKHIRIDLSKLPPEIGAIAAESLAWQLMNRHRLTGEIEGKLPRTYLFIDEAKELRKSRACDRIIADGRKYGLGLVLASQSERHLSDDVIGNSSTKIVLPVDQSEVKRVAAKFRFAEKKVAELVPLTALCRFGKQAEVTSIFPYHRRVEDG</sequence>
<dbReference type="CDD" id="cd01127">
    <property type="entry name" value="TrwB_TraG_TraD_VirD4"/>
    <property type="match status" value="1"/>
</dbReference>
<dbReference type="AlphaFoldDB" id="A0A552DLQ2"/>
<comment type="caution">
    <text evidence="3">The sequence shown here is derived from an EMBL/GenBank/DDBJ whole genome shotgun (WGS) entry which is preliminary data.</text>
</comment>
<dbReference type="EMBL" id="SFBL01000156">
    <property type="protein sequence ID" value="TRU23141.1"/>
    <property type="molecule type" value="Genomic_DNA"/>
</dbReference>
<dbReference type="Pfam" id="PF10412">
    <property type="entry name" value="TrwB_AAD_bind"/>
    <property type="match status" value="1"/>
</dbReference>
<protein>
    <submittedName>
        <fullName evidence="3">ATP-binding protein</fullName>
    </submittedName>
</protein>
<gene>
    <name evidence="3" type="ORF">EWV81_16720</name>
</gene>
<evidence type="ECO:0000256" key="1">
    <source>
        <dbReference type="SAM" id="MobiDB-lite"/>
    </source>
</evidence>
<keyword evidence="3" id="KW-0547">Nucleotide-binding</keyword>
<proteinExistence type="predicted"/>
<dbReference type="PANTHER" id="PTHR30121:SF6">
    <property type="entry name" value="SLR6007 PROTEIN"/>
    <property type="match status" value="1"/>
</dbReference>
<organism evidence="3 4">
    <name type="scientific">Microcystis aeruginosa Ma_SC_T_19800800_S464</name>
    <dbReference type="NCBI Taxonomy" id="2486257"/>
    <lineage>
        <taxon>Bacteria</taxon>
        <taxon>Bacillati</taxon>
        <taxon>Cyanobacteriota</taxon>
        <taxon>Cyanophyceae</taxon>
        <taxon>Oscillatoriophycideae</taxon>
        <taxon>Chroococcales</taxon>
        <taxon>Microcystaceae</taxon>
        <taxon>Microcystis</taxon>
    </lineage>
</organism>
<dbReference type="PANTHER" id="PTHR30121">
    <property type="entry name" value="UNCHARACTERIZED PROTEIN YJGR-RELATED"/>
    <property type="match status" value="1"/>
</dbReference>
<evidence type="ECO:0000313" key="3">
    <source>
        <dbReference type="EMBL" id="TRU23141.1"/>
    </source>
</evidence>
<dbReference type="InterPro" id="IPR051162">
    <property type="entry name" value="T4SS_component"/>
</dbReference>
<dbReference type="InterPro" id="IPR019476">
    <property type="entry name" value="T4SS_TraD_DNA-bd"/>
</dbReference>
<dbReference type="SUPFAM" id="SSF52540">
    <property type="entry name" value="P-loop containing nucleoside triphosphate hydrolases"/>
    <property type="match status" value="1"/>
</dbReference>
<keyword evidence="3" id="KW-0067">ATP-binding</keyword>
<dbReference type="InterPro" id="IPR027417">
    <property type="entry name" value="P-loop_NTPase"/>
</dbReference>
<dbReference type="Proteomes" id="UP000319313">
    <property type="component" value="Unassembled WGS sequence"/>
</dbReference>
<dbReference type="Gene3D" id="3.40.50.300">
    <property type="entry name" value="P-loop containing nucleotide triphosphate hydrolases"/>
    <property type="match status" value="2"/>
</dbReference>
<dbReference type="SMART" id="SM00382">
    <property type="entry name" value="AAA"/>
    <property type="match status" value="1"/>
</dbReference>